<dbReference type="Gene3D" id="3.30.460.10">
    <property type="entry name" value="Beta Polymerase, domain 2"/>
    <property type="match status" value="1"/>
</dbReference>
<dbReference type="InterPro" id="IPR043519">
    <property type="entry name" value="NT_sf"/>
</dbReference>
<dbReference type="Pfam" id="PF19296">
    <property type="entry name" value="RelA_AH_RIS"/>
    <property type="match status" value="1"/>
</dbReference>
<dbReference type="InterPro" id="IPR007685">
    <property type="entry name" value="RelA_SpoT"/>
</dbReference>
<proteinExistence type="inferred from homology"/>
<dbReference type="Gene3D" id="3.10.20.30">
    <property type="match status" value="1"/>
</dbReference>
<reference evidence="4" key="2">
    <citation type="submission" date="2021-04" db="EMBL/GenBank/DDBJ databases">
        <authorList>
            <person name="Gilroy R."/>
        </authorList>
    </citation>
    <scope>NUCLEOTIDE SEQUENCE</scope>
    <source>
        <strain evidence="4">ChiHjej12B11-24981</strain>
    </source>
</reference>
<feature type="domain" description="ACT" evidence="2">
    <location>
        <begin position="670"/>
        <end position="742"/>
    </location>
</feature>
<dbReference type="InterPro" id="IPR012676">
    <property type="entry name" value="TGS-like"/>
</dbReference>
<dbReference type="SMART" id="SM00954">
    <property type="entry name" value="RelA_SpoT"/>
    <property type="match status" value="1"/>
</dbReference>
<dbReference type="SUPFAM" id="SSF81271">
    <property type="entry name" value="TGS-like"/>
    <property type="match status" value="1"/>
</dbReference>
<dbReference type="FunFam" id="3.10.20.30:FF:000002">
    <property type="entry name" value="GTP pyrophosphokinase (RelA/SpoT)"/>
    <property type="match status" value="1"/>
</dbReference>
<dbReference type="PROSITE" id="PS51880">
    <property type="entry name" value="TGS"/>
    <property type="match status" value="1"/>
</dbReference>
<organism evidence="4 5">
    <name type="scientific">Candidatus Bacteroides merdipullorum</name>
    <dbReference type="NCBI Taxonomy" id="2838474"/>
    <lineage>
        <taxon>Bacteria</taxon>
        <taxon>Pseudomonadati</taxon>
        <taxon>Bacteroidota</taxon>
        <taxon>Bacteroidia</taxon>
        <taxon>Bacteroidales</taxon>
        <taxon>Bacteroidaceae</taxon>
        <taxon>Bacteroides</taxon>
    </lineage>
</organism>
<dbReference type="InterPro" id="IPR045865">
    <property type="entry name" value="ACT-like_dom_sf"/>
</dbReference>
<dbReference type="InterPro" id="IPR033655">
    <property type="entry name" value="TGS_RelA/SpoT"/>
</dbReference>
<dbReference type="SUPFAM" id="SSF109604">
    <property type="entry name" value="HD-domain/PDEase-like"/>
    <property type="match status" value="1"/>
</dbReference>
<dbReference type="PANTHER" id="PTHR21262">
    <property type="entry name" value="GUANOSINE-3',5'-BIS DIPHOSPHATE 3'-PYROPHOSPHOHYDROLASE"/>
    <property type="match status" value="1"/>
</dbReference>
<dbReference type="Pfam" id="PF13291">
    <property type="entry name" value="ACT_4"/>
    <property type="match status" value="1"/>
</dbReference>
<feature type="domain" description="TGS" evidence="3">
    <location>
        <begin position="402"/>
        <end position="463"/>
    </location>
</feature>
<accession>A0A9D2CWA3</accession>
<dbReference type="CDD" id="cd01668">
    <property type="entry name" value="TGS_RSH"/>
    <property type="match status" value="1"/>
</dbReference>
<name>A0A9D2CWA3_9BACE</name>
<dbReference type="Pfam" id="PF13328">
    <property type="entry name" value="HD_4"/>
    <property type="match status" value="1"/>
</dbReference>
<dbReference type="Gene3D" id="3.30.70.260">
    <property type="match status" value="1"/>
</dbReference>
<dbReference type="Proteomes" id="UP000824023">
    <property type="component" value="Unassembled WGS sequence"/>
</dbReference>
<dbReference type="Pfam" id="PF04607">
    <property type="entry name" value="RelA_SpoT"/>
    <property type="match status" value="1"/>
</dbReference>
<dbReference type="SUPFAM" id="SSF55021">
    <property type="entry name" value="ACT-like"/>
    <property type="match status" value="1"/>
</dbReference>
<evidence type="ECO:0000313" key="4">
    <source>
        <dbReference type="EMBL" id="HIZ02060.1"/>
    </source>
</evidence>
<dbReference type="NCBIfam" id="TIGR00691">
    <property type="entry name" value="spoT_relA"/>
    <property type="match status" value="1"/>
</dbReference>
<dbReference type="SUPFAM" id="SSF81301">
    <property type="entry name" value="Nucleotidyltransferase"/>
    <property type="match status" value="1"/>
</dbReference>
<comment type="function">
    <text evidence="1">In eubacteria ppGpp (guanosine 3'-diphosphate 5'-diphosphate) is a mediator of the stringent response that coordinates a variety of cellular activities in response to changes in nutritional abundance.</text>
</comment>
<dbReference type="EMBL" id="DXCK01000102">
    <property type="protein sequence ID" value="HIZ02060.1"/>
    <property type="molecule type" value="Genomic_DNA"/>
</dbReference>
<evidence type="ECO:0000259" key="2">
    <source>
        <dbReference type="PROSITE" id="PS51671"/>
    </source>
</evidence>
<comment type="similarity">
    <text evidence="1">Belongs to the relA/spoT family.</text>
</comment>
<dbReference type="GO" id="GO:0005886">
    <property type="term" value="C:plasma membrane"/>
    <property type="evidence" value="ECO:0007669"/>
    <property type="project" value="TreeGrafter"/>
</dbReference>
<dbReference type="GO" id="GO:0015969">
    <property type="term" value="P:guanosine tetraphosphate metabolic process"/>
    <property type="evidence" value="ECO:0007669"/>
    <property type="project" value="InterPro"/>
</dbReference>
<dbReference type="InterPro" id="IPR004095">
    <property type="entry name" value="TGS"/>
</dbReference>
<dbReference type="CDD" id="cd04876">
    <property type="entry name" value="ACT_RelA-SpoT"/>
    <property type="match status" value="1"/>
</dbReference>
<dbReference type="PROSITE" id="PS51671">
    <property type="entry name" value="ACT"/>
    <property type="match status" value="1"/>
</dbReference>
<dbReference type="InterPro" id="IPR012675">
    <property type="entry name" value="Beta-grasp_dom_sf"/>
</dbReference>
<sequence>METNDFFRGDERKQLFALYRKLLRLSGDTLLKDDCRRLRQWLGHALQVNPTPRDVFGLNPLIKDMQTAVIVAEEIGMRRASILGVMLHDTVRTGTYTADEVSREFGEDVAGIIRGLIRVQELYQKSPSIESENFRKLLLSFAEDMRVILIMIADRVNIMRQIKDASDNDARLRVANEAAYLYAPLAHKLGLYKLKSELEDLSLKYTEHDVYYHIKDKLNETKASRDRYIARFIEPIQRKLEEAGLHFHIKGRTKSIHSIYQKMKKQKCPFEGVYDLFAIRVILDSPLEREKQECWQVYSIVTDMYQPNPKRLRDWLSVPKSNGYESLHITVMGPEGKWVEVQIRTERMDDIAERGLAAHWRYKGIKGETGLDEWLASVREALENSESDLEAMDRFKLELYEDEVFVFTPKGDLFKLPKGATVLDFAFHIHTALGCRCIGARVNGKNVPLRQRLQSGDQVEIMTSNTQTPKQDWLNIVTTSKARTKIRQALKEIAARQTAFAKEMLERKFKNRKIDYDEATMMRLIKRLGYKVVTDFYQAIADGALDVNDLIDRYLEQLRRDTADTRDAATYRSAEAYNLTPATPDDAGTGGGKEDVLVIDQNLKGLDYRLARCCNPIYGDDVFGFVSITGGIKIHRTDCPNAPELRQRFGYRIVRARWAGKAEGTQYPITLRVVGHDDIGIVTNITSIISKEDGITLRSISIDSHDGLFGGTLTVMVGDTGRLEALIKKLRTVKGVKQVARN</sequence>
<gene>
    <name evidence="4" type="ORF">H9819_07425</name>
</gene>
<dbReference type="AlphaFoldDB" id="A0A9D2CWA3"/>
<protein>
    <submittedName>
        <fullName evidence="4">RelA/SpoT family protein</fullName>
    </submittedName>
</protein>
<dbReference type="PANTHER" id="PTHR21262:SF31">
    <property type="entry name" value="GTP PYROPHOSPHOKINASE"/>
    <property type="match status" value="1"/>
</dbReference>
<reference evidence="4" key="1">
    <citation type="journal article" date="2021" name="PeerJ">
        <title>Extensive microbial diversity within the chicken gut microbiome revealed by metagenomics and culture.</title>
        <authorList>
            <person name="Gilroy R."/>
            <person name="Ravi A."/>
            <person name="Getino M."/>
            <person name="Pursley I."/>
            <person name="Horton D.L."/>
            <person name="Alikhan N.F."/>
            <person name="Baker D."/>
            <person name="Gharbi K."/>
            <person name="Hall N."/>
            <person name="Watson M."/>
            <person name="Adriaenssens E.M."/>
            <person name="Foster-Nyarko E."/>
            <person name="Jarju S."/>
            <person name="Secka A."/>
            <person name="Antonio M."/>
            <person name="Oren A."/>
            <person name="Chaudhuri R.R."/>
            <person name="La Ragione R."/>
            <person name="Hildebrand F."/>
            <person name="Pallen M.J."/>
        </authorList>
    </citation>
    <scope>NUCLEOTIDE SEQUENCE</scope>
    <source>
        <strain evidence="4">ChiHjej12B11-24981</strain>
    </source>
</reference>
<dbReference type="Gene3D" id="1.10.3210.10">
    <property type="entry name" value="Hypothetical protein af1432"/>
    <property type="match status" value="1"/>
</dbReference>
<dbReference type="InterPro" id="IPR002912">
    <property type="entry name" value="ACT_dom"/>
</dbReference>
<comment type="caution">
    <text evidence="4">The sequence shown here is derived from an EMBL/GenBank/DDBJ whole genome shotgun (WGS) entry which is preliminary data.</text>
</comment>
<dbReference type="InterPro" id="IPR004811">
    <property type="entry name" value="RelA/Spo_fam"/>
</dbReference>
<dbReference type="Pfam" id="PF02824">
    <property type="entry name" value="TGS"/>
    <property type="match status" value="1"/>
</dbReference>
<evidence type="ECO:0000259" key="3">
    <source>
        <dbReference type="PROSITE" id="PS51880"/>
    </source>
</evidence>
<evidence type="ECO:0000256" key="1">
    <source>
        <dbReference type="RuleBase" id="RU003847"/>
    </source>
</evidence>
<evidence type="ECO:0000313" key="5">
    <source>
        <dbReference type="Proteomes" id="UP000824023"/>
    </source>
</evidence>
<dbReference type="InterPro" id="IPR045600">
    <property type="entry name" value="RelA/SpoT_AH_RIS"/>
</dbReference>
<dbReference type="CDD" id="cd05399">
    <property type="entry name" value="NT_Rel-Spo_like"/>
    <property type="match status" value="1"/>
</dbReference>